<proteinExistence type="predicted"/>
<protein>
    <submittedName>
        <fullName evidence="1">Alkaline phosphatase D family protein</fullName>
    </submittedName>
</protein>
<dbReference type="Proteomes" id="UP001055460">
    <property type="component" value="Plasmid pB"/>
</dbReference>
<keyword evidence="1" id="KW-0614">Plasmid</keyword>
<accession>A0A9Q9DEB6</accession>
<sequence>MFLPRHRRAIQRDASLIPDNLSALRSDGWDGYPNSLRDVLGAIAAGTIKYVVLLSGDEHRGCIATALLTEMDGTPITTVHSIHTAAMYAPYPFANGIDEDIVEQETFEFDYKAKRYHCIVDATRPAPGDGATFLHVRQDGADWKLDCEYAGTVQTLTL</sequence>
<evidence type="ECO:0000313" key="1">
    <source>
        <dbReference type="EMBL" id="USJ28241.1"/>
    </source>
</evidence>
<organism evidence="1 2">
    <name type="scientific">Ensifer adhaerens</name>
    <name type="common">Sinorhizobium morelense</name>
    <dbReference type="NCBI Taxonomy" id="106592"/>
    <lineage>
        <taxon>Bacteria</taxon>
        <taxon>Pseudomonadati</taxon>
        <taxon>Pseudomonadota</taxon>
        <taxon>Alphaproteobacteria</taxon>
        <taxon>Hyphomicrobiales</taxon>
        <taxon>Rhizobiaceae</taxon>
        <taxon>Sinorhizobium/Ensifer group</taxon>
        <taxon>Ensifer</taxon>
    </lineage>
</organism>
<geneLocation type="plasmid" evidence="1 2">
    <name>pB</name>
</geneLocation>
<dbReference type="AlphaFoldDB" id="A0A9Q9DEB6"/>
<dbReference type="RefSeq" id="WP_252161410.1">
    <property type="nucleotide sequence ID" value="NZ_CP098809.1"/>
</dbReference>
<dbReference type="EMBL" id="CP098809">
    <property type="protein sequence ID" value="USJ28241.1"/>
    <property type="molecule type" value="Genomic_DNA"/>
</dbReference>
<evidence type="ECO:0000313" key="2">
    <source>
        <dbReference type="Proteomes" id="UP001055460"/>
    </source>
</evidence>
<reference evidence="1" key="1">
    <citation type="submission" date="2022-06" db="EMBL/GenBank/DDBJ databases">
        <title>Physiological and biochemical characterization and genomic elucidation of a strain of the genus Ensifer adhaerens M8 that combines arsenic oxidation and chromium reduction.</title>
        <authorList>
            <person name="Li X."/>
            <person name="Yu c."/>
        </authorList>
    </citation>
    <scope>NUCLEOTIDE SEQUENCE</scope>
    <source>
        <strain evidence="1">M8</strain>
        <plasmid evidence="1">pB</plasmid>
    </source>
</reference>
<dbReference type="Gene3D" id="3.60.21.70">
    <property type="entry name" value="PhoD-like phosphatase"/>
    <property type="match status" value="1"/>
</dbReference>
<gene>
    <name evidence="1" type="ORF">NE863_30810</name>
</gene>
<dbReference type="InterPro" id="IPR038607">
    <property type="entry name" value="PhoD-like_sf"/>
</dbReference>
<name>A0A9Q9DEB6_ENSAD</name>